<evidence type="ECO:0000313" key="1">
    <source>
        <dbReference type="EMBL" id="CAH0724900.1"/>
    </source>
</evidence>
<feature type="non-terminal residue" evidence="1">
    <location>
        <position position="101"/>
    </location>
</feature>
<sequence>MITMAHHGSPLANLAAYSITPPEYDLSKVTVPSYIHYGVNDTQADYRDVLFLAQRLRNTAGVYPIPRQSFNHFDFIWGGDVKTQLYDNLINLLKEAERAQP</sequence>
<dbReference type="AlphaFoldDB" id="A0A8J9VQE9"/>
<organism evidence="1 2">
    <name type="scientific">Brenthis ino</name>
    <name type="common">lesser marbled fritillary</name>
    <dbReference type="NCBI Taxonomy" id="405034"/>
    <lineage>
        <taxon>Eukaryota</taxon>
        <taxon>Metazoa</taxon>
        <taxon>Ecdysozoa</taxon>
        <taxon>Arthropoda</taxon>
        <taxon>Hexapoda</taxon>
        <taxon>Insecta</taxon>
        <taxon>Pterygota</taxon>
        <taxon>Neoptera</taxon>
        <taxon>Endopterygota</taxon>
        <taxon>Lepidoptera</taxon>
        <taxon>Glossata</taxon>
        <taxon>Ditrysia</taxon>
        <taxon>Papilionoidea</taxon>
        <taxon>Nymphalidae</taxon>
        <taxon>Heliconiinae</taxon>
        <taxon>Argynnini</taxon>
        <taxon>Brenthis</taxon>
    </lineage>
</organism>
<keyword evidence="2" id="KW-1185">Reference proteome</keyword>
<dbReference type="OrthoDB" id="9974421at2759"/>
<evidence type="ECO:0008006" key="3">
    <source>
        <dbReference type="Google" id="ProtNLM"/>
    </source>
</evidence>
<dbReference type="InterPro" id="IPR029058">
    <property type="entry name" value="AB_hydrolase_fold"/>
</dbReference>
<evidence type="ECO:0000313" key="2">
    <source>
        <dbReference type="Proteomes" id="UP000838878"/>
    </source>
</evidence>
<accession>A0A8J9VQE9</accession>
<gene>
    <name evidence="1" type="ORF">BINO364_LOCUS10544</name>
</gene>
<dbReference type="Gene3D" id="3.40.50.1820">
    <property type="entry name" value="alpha/beta hydrolase"/>
    <property type="match status" value="1"/>
</dbReference>
<proteinExistence type="predicted"/>
<name>A0A8J9VQE9_9NEOP</name>
<dbReference type="Proteomes" id="UP000838878">
    <property type="component" value="Chromosome 5"/>
</dbReference>
<protein>
    <recommendedName>
        <fullName evidence="3">Lipase</fullName>
    </recommendedName>
</protein>
<dbReference type="EMBL" id="OV170225">
    <property type="protein sequence ID" value="CAH0724900.1"/>
    <property type="molecule type" value="Genomic_DNA"/>
</dbReference>
<reference evidence="1" key="1">
    <citation type="submission" date="2021-12" db="EMBL/GenBank/DDBJ databases">
        <authorList>
            <person name="Martin H S."/>
        </authorList>
    </citation>
    <scope>NUCLEOTIDE SEQUENCE</scope>
</reference>
<dbReference type="SUPFAM" id="SSF53474">
    <property type="entry name" value="alpha/beta-Hydrolases"/>
    <property type="match status" value="1"/>
</dbReference>
<dbReference type="PANTHER" id="PTHR11005">
    <property type="entry name" value="LYSOSOMAL ACID LIPASE-RELATED"/>
    <property type="match status" value="1"/>
</dbReference>